<keyword evidence="4" id="KW-1185">Reference proteome</keyword>
<accession>A0ABS9TWH3</accession>
<dbReference type="Proteomes" id="UP001202922">
    <property type="component" value="Unassembled WGS sequence"/>
</dbReference>
<dbReference type="CDD" id="cd06974">
    <property type="entry name" value="TerD_like"/>
    <property type="match status" value="1"/>
</dbReference>
<dbReference type="RefSeq" id="WP_241050772.1">
    <property type="nucleotide sequence ID" value="NZ_JAKZBV010000001.1"/>
</dbReference>
<proteinExistence type="inferred from homology"/>
<dbReference type="Gene3D" id="2.60.60.30">
    <property type="entry name" value="sav2460 like domains"/>
    <property type="match status" value="1"/>
</dbReference>
<gene>
    <name evidence="3" type="ORF">L0M17_02070</name>
</gene>
<organism evidence="3 4">
    <name type="scientific">Sinomonas terrae</name>
    <dbReference type="NCBI Taxonomy" id="2908838"/>
    <lineage>
        <taxon>Bacteria</taxon>
        <taxon>Bacillati</taxon>
        <taxon>Actinomycetota</taxon>
        <taxon>Actinomycetes</taxon>
        <taxon>Micrococcales</taxon>
        <taxon>Micrococcaceae</taxon>
        <taxon>Sinomonas</taxon>
    </lineage>
</organism>
<evidence type="ECO:0000313" key="4">
    <source>
        <dbReference type="Proteomes" id="UP001202922"/>
    </source>
</evidence>
<sequence length="193" mass="20165">MGTLAAGESVGLTGQDPGLTGVMVAMGWRVEPVSAAQPEPVPLAIVCGDDGRALTPEHLVFFNQLTTASPGVAFAAQDPNRATYGDAADAEQVDVDFSQVPPEVARIAFVTYIDPEVRGAGSFAQVGGLHLRVVRPDGSELVRFDASPASPEDAQAVLCGELYRYEDGWAFRALGRAYENGLAGVGAEFGLDV</sequence>
<protein>
    <submittedName>
        <fullName evidence="3">TerD family protein</fullName>
    </submittedName>
</protein>
<dbReference type="PANTHER" id="PTHR32097:SF4">
    <property type="entry name" value="GENERAL STRESS PROTEIN 16U"/>
    <property type="match status" value="1"/>
</dbReference>
<evidence type="ECO:0000313" key="3">
    <source>
        <dbReference type="EMBL" id="MCH6468784.1"/>
    </source>
</evidence>
<comment type="caution">
    <text evidence="3">The sequence shown here is derived from an EMBL/GenBank/DDBJ whole genome shotgun (WGS) entry which is preliminary data.</text>
</comment>
<reference evidence="3 4" key="1">
    <citation type="submission" date="2022-03" db="EMBL/GenBank/DDBJ databases">
        <title>Sinomonas sp. isolated from a soil.</title>
        <authorList>
            <person name="Han J."/>
            <person name="Kim D.-U."/>
        </authorList>
    </citation>
    <scope>NUCLEOTIDE SEQUENCE [LARGE SCALE GENOMIC DNA]</scope>
    <source>
        <strain evidence="3 4">5-5</strain>
    </source>
</reference>
<comment type="similarity">
    <text evidence="1">Belongs to the CAPAB/TerDEXZ family.</text>
</comment>
<dbReference type="InterPro" id="IPR051324">
    <property type="entry name" value="Stress/Tellurium_Resist"/>
</dbReference>
<dbReference type="PANTHER" id="PTHR32097">
    <property type="entry name" value="CAMP-BINDING PROTEIN 1-RELATED"/>
    <property type="match status" value="1"/>
</dbReference>
<evidence type="ECO:0000256" key="1">
    <source>
        <dbReference type="ARBA" id="ARBA00008775"/>
    </source>
</evidence>
<evidence type="ECO:0000259" key="2">
    <source>
        <dbReference type="Pfam" id="PF02342"/>
    </source>
</evidence>
<dbReference type="InterPro" id="IPR003325">
    <property type="entry name" value="TerD"/>
</dbReference>
<dbReference type="EMBL" id="JAKZBV010000001">
    <property type="protein sequence ID" value="MCH6468784.1"/>
    <property type="molecule type" value="Genomic_DNA"/>
</dbReference>
<dbReference type="Pfam" id="PF02342">
    <property type="entry name" value="TerD"/>
    <property type="match status" value="1"/>
</dbReference>
<feature type="domain" description="TerD" evidence="2">
    <location>
        <begin position="3"/>
        <end position="188"/>
    </location>
</feature>
<name>A0ABS9TWH3_9MICC</name>